<keyword evidence="5" id="KW-0406">Ion transport</keyword>
<evidence type="ECO:0000256" key="9">
    <source>
        <dbReference type="SAM" id="Phobius"/>
    </source>
</evidence>
<keyword evidence="2" id="KW-0813">Transport</keyword>
<accession>A0AAD9KDA6</accession>
<feature type="transmembrane region" description="Helical" evidence="9">
    <location>
        <begin position="192"/>
        <end position="211"/>
    </location>
</feature>
<keyword evidence="3 9" id="KW-0812">Transmembrane</keyword>
<evidence type="ECO:0000256" key="7">
    <source>
        <dbReference type="ARBA" id="ARBA00023180"/>
    </source>
</evidence>
<evidence type="ECO:0000256" key="5">
    <source>
        <dbReference type="ARBA" id="ARBA00023065"/>
    </source>
</evidence>
<evidence type="ECO:0000256" key="2">
    <source>
        <dbReference type="ARBA" id="ARBA00022448"/>
    </source>
</evidence>
<dbReference type="EMBL" id="JAODUO010001181">
    <property type="protein sequence ID" value="KAK2169594.1"/>
    <property type="molecule type" value="Genomic_DNA"/>
</dbReference>
<comment type="subcellular location">
    <subcellularLocation>
        <location evidence="1">Membrane</location>
        <topology evidence="1">Multi-pass membrane protein</topology>
    </subcellularLocation>
</comment>
<organism evidence="10 11">
    <name type="scientific">Ridgeia piscesae</name>
    <name type="common">Tubeworm</name>
    <dbReference type="NCBI Taxonomy" id="27915"/>
    <lineage>
        <taxon>Eukaryota</taxon>
        <taxon>Metazoa</taxon>
        <taxon>Spiralia</taxon>
        <taxon>Lophotrochozoa</taxon>
        <taxon>Annelida</taxon>
        <taxon>Polychaeta</taxon>
        <taxon>Sedentaria</taxon>
        <taxon>Canalipalpata</taxon>
        <taxon>Sabellida</taxon>
        <taxon>Siboglinidae</taxon>
        <taxon>Ridgeia</taxon>
    </lineage>
</organism>
<evidence type="ECO:0000256" key="4">
    <source>
        <dbReference type="ARBA" id="ARBA00022989"/>
    </source>
</evidence>
<dbReference type="PANTHER" id="PTHR10258:SF8">
    <property type="entry name" value="CALCIUM-ACTIVATED POTASSIUM CHANNEL BK ALPHA SUBUNIT DOMAIN-CONTAINING PROTEIN"/>
    <property type="match status" value="1"/>
</dbReference>
<dbReference type="GO" id="GO:0005513">
    <property type="term" value="P:detection of calcium ion"/>
    <property type="evidence" value="ECO:0007669"/>
    <property type="project" value="TreeGrafter"/>
</dbReference>
<dbReference type="InterPro" id="IPR003930">
    <property type="entry name" value="K_chnl_Ca-activ_BK_bsu"/>
</dbReference>
<dbReference type="Pfam" id="PF03185">
    <property type="entry name" value="CaKB"/>
    <property type="match status" value="1"/>
</dbReference>
<feature type="transmembrane region" description="Helical" evidence="9">
    <location>
        <begin position="22"/>
        <end position="43"/>
    </location>
</feature>
<dbReference type="GO" id="GO:0015459">
    <property type="term" value="F:potassium channel regulator activity"/>
    <property type="evidence" value="ECO:0007669"/>
    <property type="project" value="TreeGrafter"/>
</dbReference>
<keyword evidence="6 9" id="KW-0472">Membrane</keyword>
<keyword evidence="7" id="KW-0325">Glycoprotein</keyword>
<evidence type="ECO:0000256" key="3">
    <source>
        <dbReference type="ARBA" id="ARBA00022692"/>
    </source>
</evidence>
<comment type="caution">
    <text evidence="10">The sequence shown here is derived from an EMBL/GenBank/DDBJ whole genome shotgun (WGS) entry which is preliminary data.</text>
</comment>
<sequence length="251" mass="28058">MAAETSRKCTCLSFLVKHRRCVLMQLSVCLVAAGVLGFGLIGVPTIREYWNTREFIPTTCTVEASVLDTNSSVSCRHTESAHRGGLGHNSSYPCLTVRVVYRPQPKDNGGDEDRSTGAVLYMTYYSYAKSPTDREQCSLYVCSHDRQHNVDHVLKFRDSHAKIGQRFACFYNPDAHDVTLLKVTSRAGLTHALLWPTLVLLLGLAVGVSVVCRCQVTDKVKELHYRLRRPNGAHDTFTQIEFVRLKPNIAA</sequence>
<evidence type="ECO:0000256" key="1">
    <source>
        <dbReference type="ARBA" id="ARBA00004141"/>
    </source>
</evidence>
<evidence type="ECO:0000313" key="11">
    <source>
        <dbReference type="Proteomes" id="UP001209878"/>
    </source>
</evidence>
<dbReference type="GO" id="GO:0008076">
    <property type="term" value="C:voltage-gated potassium channel complex"/>
    <property type="evidence" value="ECO:0007669"/>
    <property type="project" value="TreeGrafter"/>
</dbReference>
<gene>
    <name evidence="10" type="ORF">NP493_1181g00038</name>
</gene>
<evidence type="ECO:0000256" key="6">
    <source>
        <dbReference type="ARBA" id="ARBA00023136"/>
    </source>
</evidence>
<keyword evidence="11" id="KW-1185">Reference proteome</keyword>
<keyword evidence="4 9" id="KW-1133">Transmembrane helix</keyword>
<name>A0AAD9KDA6_RIDPI</name>
<reference evidence="10" key="1">
    <citation type="journal article" date="2023" name="Mol. Biol. Evol.">
        <title>Third-Generation Sequencing Reveals the Adaptive Role of the Epigenome in Three Deep-Sea Polychaetes.</title>
        <authorList>
            <person name="Perez M."/>
            <person name="Aroh O."/>
            <person name="Sun Y."/>
            <person name="Lan Y."/>
            <person name="Juniper S.K."/>
            <person name="Young C.R."/>
            <person name="Angers B."/>
            <person name="Qian P.Y."/>
        </authorList>
    </citation>
    <scope>NUCLEOTIDE SEQUENCE</scope>
    <source>
        <strain evidence="10">R07B-5</strain>
    </source>
</reference>
<evidence type="ECO:0000256" key="8">
    <source>
        <dbReference type="ARBA" id="ARBA00023303"/>
    </source>
</evidence>
<dbReference type="PANTHER" id="PTHR10258">
    <property type="entry name" value="CALCIUM-ACTIVATED POTASSIUM CHANNEL SUBUNIT BETA"/>
    <property type="match status" value="1"/>
</dbReference>
<proteinExistence type="predicted"/>
<evidence type="ECO:0000313" key="10">
    <source>
        <dbReference type="EMBL" id="KAK2169594.1"/>
    </source>
</evidence>
<keyword evidence="8" id="KW-0407">Ion channel</keyword>
<protein>
    <submittedName>
        <fullName evidence="10">Uncharacterized protein</fullName>
    </submittedName>
</protein>
<dbReference type="Proteomes" id="UP001209878">
    <property type="component" value="Unassembled WGS sequence"/>
</dbReference>
<dbReference type="AlphaFoldDB" id="A0AAD9KDA6"/>
<dbReference type="GO" id="GO:0015269">
    <property type="term" value="F:calcium-activated potassium channel activity"/>
    <property type="evidence" value="ECO:0007669"/>
    <property type="project" value="InterPro"/>
</dbReference>